<feature type="transmembrane region" description="Helical" evidence="1">
    <location>
        <begin position="289"/>
        <end position="307"/>
    </location>
</feature>
<organism evidence="2 3">
    <name type="scientific">Faunimonas pinastri</name>
    <dbReference type="NCBI Taxonomy" id="1855383"/>
    <lineage>
        <taxon>Bacteria</taxon>
        <taxon>Pseudomonadati</taxon>
        <taxon>Pseudomonadota</taxon>
        <taxon>Alphaproteobacteria</taxon>
        <taxon>Hyphomicrobiales</taxon>
        <taxon>Afifellaceae</taxon>
        <taxon>Faunimonas</taxon>
    </lineage>
</organism>
<evidence type="ECO:0000256" key="1">
    <source>
        <dbReference type="SAM" id="Phobius"/>
    </source>
</evidence>
<keyword evidence="3" id="KW-1185">Reference proteome</keyword>
<reference evidence="2 3" key="1">
    <citation type="submission" date="2016-10" db="EMBL/GenBank/DDBJ databases">
        <authorList>
            <person name="de Groot N.N."/>
        </authorList>
    </citation>
    <scope>NUCLEOTIDE SEQUENCE [LARGE SCALE GENOMIC DNA]</scope>
    <source>
        <strain evidence="2 3">A52C2</strain>
    </source>
</reference>
<dbReference type="PANTHER" id="PTHR43044:SF1">
    <property type="entry name" value="QUINOL:CYTOCHROME C OXIDOREDUCTASE QUINONE-BINDING SUBUNIT 2"/>
    <property type="match status" value="1"/>
</dbReference>
<dbReference type="RefSeq" id="WP_092497929.1">
    <property type="nucleotide sequence ID" value="NZ_FOFG01000012.1"/>
</dbReference>
<feature type="transmembrane region" description="Helical" evidence="1">
    <location>
        <begin position="258"/>
        <end position="277"/>
    </location>
</feature>
<name>A0A1H9LT93_9HYPH</name>
<keyword evidence="1" id="KW-0472">Membrane</keyword>
<feature type="transmembrane region" description="Helical" evidence="1">
    <location>
        <begin position="44"/>
        <end position="63"/>
    </location>
</feature>
<keyword evidence="1" id="KW-1133">Transmembrane helix</keyword>
<dbReference type="PANTHER" id="PTHR43044">
    <property type="match status" value="1"/>
</dbReference>
<dbReference type="EMBL" id="FOFG01000012">
    <property type="protein sequence ID" value="SER14732.1"/>
    <property type="molecule type" value="Genomic_DNA"/>
</dbReference>
<dbReference type="Proteomes" id="UP000199647">
    <property type="component" value="Unassembled WGS sequence"/>
</dbReference>
<feature type="transmembrane region" description="Helical" evidence="1">
    <location>
        <begin position="12"/>
        <end position="32"/>
    </location>
</feature>
<evidence type="ECO:0000313" key="2">
    <source>
        <dbReference type="EMBL" id="SER14732.1"/>
    </source>
</evidence>
<feature type="transmembrane region" description="Helical" evidence="1">
    <location>
        <begin position="214"/>
        <end position="238"/>
    </location>
</feature>
<feature type="transmembrane region" description="Helical" evidence="1">
    <location>
        <begin position="149"/>
        <end position="171"/>
    </location>
</feature>
<sequence length="353" mass="37728">MTPLHSIADRPRWVLGLGLLCSVGLVVAGLFHPGTALRAYLVGWLFWLSFPIGATVLLLIHALTGGRWGEAVRPVLAPVALTMPLAALASLPVLIGAHAIYGWSEPEELRSAVVHFYMNVPGFIARSVVVLVLWSLLALLAARRRPSPLIAGIGLIVYGVTVSFSVTDWAMSVQEKWFSTLFPAIIAISQILAAIGLATLFHPADEDGESTGDLAGLLIAGLLGVTYLGFMQAIVMWAGNVPEKVAWYLPRIAGGWRVVLILAFGLGAALPFLALIMEPVRQSPFWTRLAAFAVLVGLMLHTLWLVAPTFVDVPAWLLALAVAAPGLLWLGALGLALPFRAEKPASPMEARHG</sequence>
<evidence type="ECO:0000313" key="3">
    <source>
        <dbReference type="Proteomes" id="UP000199647"/>
    </source>
</evidence>
<accession>A0A1H9LT93</accession>
<feature type="transmembrane region" description="Helical" evidence="1">
    <location>
        <begin position="123"/>
        <end position="142"/>
    </location>
</feature>
<dbReference type="AlphaFoldDB" id="A0A1H9LT93"/>
<proteinExistence type="predicted"/>
<dbReference type="STRING" id="1855383.SAMN05216548_11215"/>
<protein>
    <submittedName>
        <fullName evidence="2">Uncharacterized protein</fullName>
    </submittedName>
</protein>
<dbReference type="OrthoDB" id="140980at2"/>
<gene>
    <name evidence="2" type="ORF">SAMN05216548_11215</name>
</gene>
<keyword evidence="1" id="KW-0812">Transmembrane</keyword>
<feature type="transmembrane region" description="Helical" evidence="1">
    <location>
        <begin position="75"/>
        <end position="103"/>
    </location>
</feature>
<feature type="transmembrane region" description="Helical" evidence="1">
    <location>
        <begin position="177"/>
        <end position="202"/>
    </location>
</feature>
<feature type="transmembrane region" description="Helical" evidence="1">
    <location>
        <begin position="313"/>
        <end position="339"/>
    </location>
</feature>